<dbReference type="GO" id="GO:0030288">
    <property type="term" value="C:outer membrane-bounded periplasmic space"/>
    <property type="evidence" value="ECO:0007669"/>
    <property type="project" value="TreeGrafter"/>
</dbReference>
<comment type="caution">
    <text evidence="2">The sequence shown here is derived from an EMBL/GenBank/DDBJ whole genome shotgun (WGS) entry which is preliminary data.</text>
</comment>
<dbReference type="GO" id="GO:0030435">
    <property type="term" value="P:sporulation resulting in formation of a cellular spore"/>
    <property type="evidence" value="ECO:0007669"/>
    <property type="project" value="InterPro"/>
</dbReference>
<dbReference type="Proteomes" id="UP000644756">
    <property type="component" value="Unassembled WGS sequence"/>
</dbReference>
<dbReference type="PANTHER" id="PTHR30032:SF4">
    <property type="entry name" value="AMIDASE ENHANCER"/>
    <property type="match status" value="1"/>
</dbReference>
<evidence type="ECO:0000313" key="2">
    <source>
        <dbReference type="EMBL" id="GGG20153.1"/>
    </source>
</evidence>
<dbReference type="PANTHER" id="PTHR30032">
    <property type="entry name" value="N-ACETYLMURAMOYL-L-ALANINE AMIDASE-RELATED"/>
    <property type="match status" value="1"/>
</dbReference>
<feature type="domain" description="Sporulation stage II protein D amidase enhancer LytB N-terminal" evidence="1">
    <location>
        <begin position="326"/>
        <end position="413"/>
    </location>
</feature>
<dbReference type="RefSeq" id="WP_188532958.1">
    <property type="nucleotide sequence ID" value="NZ_BMGR01000016.1"/>
</dbReference>
<sequence length="714" mass="76637">MQRRNAVYSLFRRTISMRRFSAALAVMLVIVTAASVWPSYGAVPKLDQIRVAIFLNLPGKYTTTVPSVTFSSKEGLAIGIRQPAGVDVWFQADAAKKSRFALDDYKILIGETADFNRAVSMLKRVQSASNAVWLTSINKSGQTMYQVKEGTYLSEAEAKTASERWSRDAALMNLTSQQKPTLFGPLHLESGPYGSIAAAKTAAAAAGGGGVDAFVVMKKDSAAGGLQYFLHVGAAANKAALDAIKTKASNIASLGALVEADPSVPYLQLHDDYTLTQNLNASDALYMFAGSSTKVWLSTADSARITLAERYNRSYRGQFEVSGLNNRLAVINELPFEQYLYSVVGAEMPASWHLDALKAQAVAARTYVVSKGFGFQIAHVVDGVLSQAYGGVGAEKPSTIEAVDATAGEVILYQGKVIEALYSSSAGGASADASEIWGNSIPYLLSVPSPDQVSENGLYQWYRVVLPDGRTGYIREDLVVGTGERTAAGSPVMRVKGNGVLVRPIPLIQSGVDPVAQINDGTRVVVLEKAVQSNPMSWVRGPFSAQALLASMKDRVRTPISGAIRTVEVSGQGPSGRVTAIHVNGQRLDIRYPDTFRSALGELPSTRFQVDETGRIAMLGADRQTTERPADSSTIYTVGADGQTRPLVQDNIYIADGSGNVRAATKDPQFRFIGQGNGHGVGLSQWGAKGLADQGYDYQEILKYYYKNVTIAKE</sequence>
<keyword evidence="3" id="KW-1185">Reference proteome</keyword>
<evidence type="ECO:0000259" key="1">
    <source>
        <dbReference type="Pfam" id="PF08486"/>
    </source>
</evidence>
<dbReference type="NCBIfam" id="TIGR02669">
    <property type="entry name" value="SpoIID_LytB"/>
    <property type="match status" value="1"/>
</dbReference>
<dbReference type="InterPro" id="IPR051922">
    <property type="entry name" value="Bact_Sporulation_Assoc"/>
</dbReference>
<dbReference type="InterPro" id="IPR013693">
    <property type="entry name" value="SpoIID/LytB_N"/>
</dbReference>
<evidence type="ECO:0000313" key="3">
    <source>
        <dbReference type="Proteomes" id="UP000644756"/>
    </source>
</evidence>
<dbReference type="AlphaFoldDB" id="A0A917G368"/>
<name>A0A917G368_9BACL</name>
<dbReference type="Pfam" id="PF08486">
    <property type="entry name" value="SpoIID"/>
    <property type="match status" value="1"/>
</dbReference>
<protein>
    <recommendedName>
        <fullName evidence="1">Sporulation stage II protein D amidase enhancer LytB N-terminal domain-containing protein</fullName>
    </recommendedName>
</protein>
<accession>A0A917G368</accession>
<gene>
    <name evidence="2" type="ORF">GCM10010916_41140</name>
</gene>
<proteinExistence type="predicted"/>
<dbReference type="InterPro" id="IPR013486">
    <property type="entry name" value="SpoIID/LytB"/>
</dbReference>
<dbReference type="EMBL" id="BMGR01000016">
    <property type="protein sequence ID" value="GGG20153.1"/>
    <property type="molecule type" value="Genomic_DNA"/>
</dbReference>
<organism evidence="2 3">
    <name type="scientific">Paenibacillus abyssi</name>
    <dbReference type="NCBI Taxonomy" id="1340531"/>
    <lineage>
        <taxon>Bacteria</taxon>
        <taxon>Bacillati</taxon>
        <taxon>Bacillota</taxon>
        <taxon>Bacilli</taxon>
        <taxon>Bacillales</taxon>
        <taxon>Paenibacillaceae</taxon>
        <taxon>Paenibacillus</taxon>
    </lineage>
</organism>
<reference evidence="2" key="2">
    <citation type="submission" date="2020-09" db="EMBL/GenBank/DDBJ databases">
        <authorList>
            <person name="Sun Q."/>
            <person name="Zhou Y."/>
        </authorList>
    </citation>
    <scope>NUCLEOTIDE SEQUENCE</scope>
    <source>
        <strain evidence="2">CGMCC 1.12987</strain>
    </source>
</reference>
<reference evidence="2" key="1">
    <citation type="journal article" date="2014" name="Int. J. Syst. Evol. Microbiol.">
        <title>Complete genome sequence of Corynebacterium casei LMG S-19264T (=DSM 44701T), isolated from a smear-ripened cheese.</title>
        <authorList>
            <consortium name="US DOE Joint Genome Institute (JGI-PGF)"/>
            <person name="Walter F."/>
            <person name="Albersmeier A."/>
            <person name="Kalinowski J."/>
            <person name="Ruckert C."/>
        </authorList>
    </citation>
    <scope>NUCLEOTIDE SEQUENCE</scope>
    <source>
        <strain evidence="2">CGMCC 1.12987</strain>
    </source>
</reference>